<dbReference type="GO" id="GO:0016787">
    <property type="term" value="F:hydrolase activity"/>
    <property type="evidence" value="ECO:0007669"/>
    <property type="project" value="UniProtKB-KW"/>
</dbReference>
<dbReference type="InterPro" id="IPR000997">
    <property type="entry name" value="Cholinesterase"/>
</dbReference>
<dbReference type="PANTHER" id="PTHR43918:SF4">
    <property type="entry name" value="CARBOXYLIC ESTER HYDROLASE"/>
    <property type="match status" value="1"/>
</dbReference>
<feature type="domain" description="Carboxylesterase type B" evidence="5">
    <location>
        <begin position="32"/>
        <end position="499"/>
    </location>
</feature>
<gene>
    <name evidence="6" type="ORF">J2792_001806</name>
</gene>
<evidence type="ECO:0000256" key="1">
    <source>
        <dbReference type="ARBA" id="ARBA00005964"/>
    </source>
</evidence>
<dbReference type="Pfam" id="PF00135">
    <property type="entry name" value="COesterase"/>
    <property type="match status" value="1"/>
</dbReference>
<dbReference type="EMBL" id="JAVDRD010000004">
    <property type="protein sequence ID" value="MDR6510934.1"/>
    <property type="molecule type" value="Genomic_DNA"/>
</dbReference>
<keyword evidence="2 4" id="KW-0378">Hydrolase</keyword>
<evidence type="ECO:0000313" key="6">
    <source>
        <dbReference type="EMBL" id="MDR6510934.1"/>
    </source>
</evidence>
<accession>A0ABU1ML54</accession>
<organism evidence="6 7">
    <name type="scientific">Novosphingobium capsulatum</name>
    <dbReference type="NCBI Taxonomy" id="13688"/>
    <lineage>
        <taxon>Bacteria</taxon>
        <taxon>Pseudomonadati</taxon>
        <taxon>Pseudomonadota</taxon>
        <taxon>Alphaproteobacteria</taxon>
        <taxon>Sphingomonadales</taxon>
        <taxon>Sphingomonadaceae</taxon>
        <taxon>Novosphingobium</taxon>
    </lineage>
</organism>
<keyword evidence="3" id="KW-1015">Disulfide bond</keyword>
<dbReference type="RefSeq" id="WP_309804951.1">
    <property type="nucleotide sequence ID" value="NZ_JAVDRD010000004.1"/>
</dbReference>
<keyword evidence="7" id="KW-1185">Reference proteome</keyword>
<proteinExistence type="inferred from homology"/>
<reference evidence="6 7" key="1">
    <citation type="submission" date="2023-07" db="EMBL/GenBank/DDBJ databases">
        <title>Sorghum-associated microbial communities from plants grown in Nebraska, USA.</title>
        <authorList>
            <person name="Schachtman D."/>
        </authorList>
    </citation>
    <scope>NUCLEOTIDE SEQUENCE [LARGE SCALE GENOMIC DNA]</scope>
    <source>
        <strain evidence="6 7">DS1027</strain>
    </source>
</reference>
<comment type="caution">
    <text evidence="6">The sequence shown here is derived from an EMBL/GenBank/DDBJ whole genome shotgun (WGS) entry which is preliminary data.</text>
</comment>
<comment type="similarity">
    <text evidence="1 4">Belongs to the type-B carboxylesterase/lipase family.</text>
</comment>
<dbReference type="PROSITE" id="PS00122">
    <property type="entry name" value="CARBOXYLESTERASE_B_1"/>
    <property type="match status" value="1"/>
</dbReference>
<dbReference type="InterPro" id="IPR050654">
    <property type="entry name" value="AChE-related_enzymes"/>
</dbReference>
<evidence type="ECO:0000259" key="5">
    <source>
        <dbReference type="Pfam" id="PF00135"/>
    </source>
</evidence>
<dbReference type="Proteomes" id="UP001184150">
    <property type="component" value="Unassembled WGS sequence"/>
</dbReference>
<dbReference type="Gene3D" id="3.40.50.1820">
    <property type="entry name" value="alpha/beta hydrolase"/>
    <property type="match status" value="1"/>
</dbReference>
<name>A0ABU1ML54_9SPHN</name>
<dbReference type="PRINTS" id="PR00878">
    <property type="entry name" value="CHOLNESTRASE"/>
</dbReference>
<evidence type="ECO:0000313" key="7">
    <source>
        <dbReference type="Proteomes" id="UP001184150"/>
    </source>
</evidence>
<evidence type="ECO:0000256" key="3">
    <source>
        <dbReference type="ARBA" id="ARBA00023157"/>
    </source>
</evidence>
<dbReference type="InterPro" id="IPR019826">
    <property type="entry name" value="Carboxylesterase_B_AS"/>
</dbReference>
<protein>
    <recommendedName>
        <fullName evidence="4">Carboxylic ester hydrolase</fullName>
        <ecNumber evidence="4">3.1.1.-</ecNumber>
    </recommendedName>
</protein>
<dbReference type="SUPFAM" id="SSF53474">
    <property type="entry name" value="alpha/beta-Hydrolases"/>
    <property type="match status" value="1"/>
</dbReference>
<dbReference type="PANTHER" id="PTHR43918">
    <property type="entry name" value="ACETYLCHOLINESTERASE"/>
    <property type="match status" value="1"/>
</dbReference>
<dbReference type="EC" id="3.1.1.-" evidence="4"/>
<dbReference type="InterPro" id="IPR002018">
    <property type="entry name" value="CarbesteraseB"/>
</dbReference>
<dbReference type="InterPro" id="IPR029058">
    <property type="entry name" value="AB_hydrolase_fold"/>
</dbReference>
<evidence type="ECO:0000256" key="2">
    <source>
        <dbReference type="ARBA" id="ARBA00022801"/>
    </source>
</evidence>
<sequence length="534" mass="57063">MLFDRRSAMGATLGCAALMAFDRPAHGAAATSVARTTAGRVAGVLADGVHRFLGVPYGEPTGGAARFLPARLRRPWSGIRPAIEIGPRCPQKGHDGSTPEASEDCLSLNVWTGALKGRKPVMVWLHGGGWEAGMGFDPLTDGAFLARTQDVVVVTINHRLNVFGYLNLAHAGGEKYAASGNAGLLDIVLALQWVRHNAEAFGGDPDRVMIFGQSGGGRKASVMLAVPGAAGLFHRCASESGPALRMDDADLSFERADRLLHTLGLNAGEVSKLADIPVATVTAAGITVRNAMGQFRPNVDGVILPRQPVDPGGLAPSAHVPLIVGTARDETALFLGADPAYATLGEAELRRQLEPFLPSSHAEAVIQAYRARYPALDNGRLFARLTTDRSYLLDAILLAEHKAAQGGAPAYLYAFDYPMTVGAFHDVTPHVAEVPFIFGTLPAWRYVTPSAEALRLVDTMSGTWAGFAHTGVPHGPQLPSWPRFDVATRSTMVIGKTIRVLSDPYRADRETMLPFGSQQLDRFEPRPPGPWIRP</sequence>
<evidence type="ECO:0000256" key="4">
    <source>
        <dbReference type="RuleBase" id="RU361235"/>
    </source>
</evidence>